<dbReference type="GO" id="GO:0005549">
    <property type="term" value="F:odorant binding"/>
    <property type="evidence" value="ECO:0007669"/>
    <property type="project" value="InterPro"/>
</dbReference>
<accession>A0A2D1LVV5</accession>
<dbReference type="Pfam" id="PF01395">
    <property type="entry name" value="PBP_GOBP"/>
    <property type="match status" value="1"/>
</dbReference>
<protein>
    <submittedName>
        <fullName evidence="1">Odorant binding protein 3</fullName>
    </submittedName>
</protein>
<evidence type="ECO:0000313" key="1">
    <source>
        <dbReference type="EMBL" id="ATO59030.1"/>
    </source>
</evidence>
<name>A0A2D1LVV5_SCHGR</name>
<proteinExistence type="evidence at transcript level"/>
<organism evidence="1">
    <name type="scientific">Schistocerca gregaria</name>
    <name type="common">Desert locust</name>
    <name type="synonym">Gryllus gregarius</name>
    <dbReference type="NCBI Taxonomy" id="7010"/>
    <lineage>
        <taxon>Eukaryota</taxon>
        <taxon>Metazoa</taxon>
        <taxon>Ecdysozoa</taxon>
        <taxon>Arthropoda</taxon>
        <taxon>Hexapoda</taxon>
        <taxon>Insecta</taxon>
        <taxon>Pterygota</taxon>
        <taxon>Neoptera</taxon>
        <taxon>Polyneoptera</taxon>
        <taxon>Orthoptera</taxon>
        <taxon>Caelifera</taxon>
        <taxon>Acrididea</taxon>
        <taxon>Acridomorpha</taxon>
        <taxon>Acridoidea</taxon>
        <taxon>Acrididae</taxon>
        <taxon>Cyrtacanthacridinae</taxon>
        <taxon>Schistocerca</taxon>
    </lineage>
</organism>
<dbReference type="SUPFAM" id="SSF47565">
    <property type="entry name" value="Insect pheromone/odorant-binding proteins"/>
    <property type="match status" value="1"/>
</dbReference>
<gene>
    <name evidence="1" type="primary">OBP3</name>
</gene>
<dbReference type="InterPro" id="IPR006170">
    <property type="entry name" value="PBP/GOBP"/>
</dbReference>
<dbReference type="Gene3D" id="1.10.238.20">
    <property type="entry name" value="Pheromone/general odorant binding protein domain"/>
    <property type="match status" value="1"/>
</dbReference>
<dbReference type="CDD" id="cd23992">
    <property type="entry name" value="PBP_GOBP"/>
    <property type="match status" value="1"/>
</dbReference>
<dbReference type="OrthoDB" id="10308787at2759"/>
<dbReference type="InterPro" id="IPR036728">
    <property type="entry name" value="PBP_GOBP_sf"/>
</dbReference>
<reference evidence="1" key="1">
    <citation type="journal article" date="2017" name="Front. Physiol.">
        <title>Distinct Subfamilies of Odorant Binding Proteins in Locust (Orthoptera, Acrididae): Molecular Evolution, Structural Variation, and Sensilla-Specific Expression.</title>
        <authorList>
            <person name="Jiang X."/>
            <person name="Krieger J."/>
            <person name="Breer H."/>
            <person name="Pregitzer P."/>
        </authorList>
    </citation>
    <scope>NUCLEOTIDE SEQUENCE</scope>
</reference>
<sequence length="145" mass="15794">MLLAAPAKADEPDLTKAIKDLKDCMASENLDSLDGLKTNKEATTTEEKCFIGCMMKSVHVLNSDGEYDVDFLKEHINHCPELMKDQQKKAAAIEVAESCAAKVTGCSGYCECGVVAGDCMSEGMEAKGYETIYEWLEKVIVKVDA</sequence>
<dbReference type="AlphaFoldDB" id="A0A2D1LVV5"/>
<dbReference type="EMBL" id="MF716560">
    <property type="protein sequence ID" value="ATO59030.1"/>
    <property type="molecule type" value="mRNA"/>
</dbReference>